<dbReference type="PANTHER" id="PTHR43479">
    <property type="entry name" value="ACREF/ENVCD OPERON REPRESSOR-RELATED"/>
    <property type="match status" value="1"/>
</dbReference>
<evidence type="ECO:0000256" key="2">
    <source>
        <dbReference type="PROSITE-ProRule" id="PRU00335"/>
    </source>
</evidence>
<dbReference type="InterPro" id="IPR039532">
    <property type="entry name" value="TetR_C_Firmicutes"/>
</dbReference>
<sequence length="190" mass="22347">MHADRSDRRTRYTQMVLKKSLIEWMEQKPLAKITIKELCERADINRCTFYAHYRDQYDLLQQIEDEIISEIRERLSAFDFRADIGEAFQVVEQIFQYIADNRDFCSLLLSEKGDFSFQKRVTALFQEQYAQQWQASRSTDPETVEYLYRYVITGSIGILQNWLKSGMRKSPGEMAGLLLRLTNQGLAAFS</sequence>
<protein>
    <submittedName>
        <fullName evidence="4">TetR/AcrR family transcriptional regulator</fullName>
    </submittedName>
</protein>
<dbReference type="Gene3D" id="1.10.357.10">
    <property type="entry name" value="Tetracycline Repressor, domain 2"/>
    <property type="match status" value="1"/>
</dbReference>
<dbReference type="InterPro" id="IPR050624">
    <property type="entry name" value="HTH-type_Tx_Regulator"/>
</dbReference>
<dbReference type="SUPFAM" id="SSF46689">
    <property type="entry name" value="Homeodomain-like"/>
    <property type="match status" value="1"/>
</dbReference>
<dbReference type="RefSeq" id="WP_186906496.1">
    <property type="nucleotide sequence ID" value="NZ_JACOPP010000002.1"/>
</dbReference>
<keyword evidence="5" id="KW-1185">Reference proteome</keyword>
<proteinExistence type="predicted"/>
<gene>
    <name evidence="4" type="ORF">H8S57_02535</name>
</gene>
<evidence type="ECO:0000256" key="1">
    <source>
        <dbReference type="ARBA" id="ARBA00023125"/>
    </source>
</evidence>
<evidence type="ECO:0000313" key="4">
    <source>
        <dbReference type="EMBL" id="MBC5732604.1"/>
    </source>
</evidence>
<dbReference type="InterPro" id="IPR009057">
    <property type="entry name" value="Homeodomain-like_sf"/>
</dbReference>
<evidence type="ECO:0000259" key="3">
    <source>
        <dbReference type="PROSITE" id="PS50977"/>
    </source>
</evidence>
<feature type="domain" description="HTH tetR-type" evidence="3">
    <location>
        <begin position="11"/>
        <end position="71"/>
    </location>
</feature>
<evidence type="ECO:0000313" key="5">
    <source>
        <dbReference type="Proteomes" id="UP000661435"/>
    </source>
</evidence>
<reference evidence="4" key="1">
    <citation type="submission" date="2020-08" db="EMBL/GenBank/DDBJ databases">
        <title>Genome public.</title>
        <authorList>
            <person name="Liu C."/>
            <person name="Sun Q."/>
        </authorList>
    </citation>
    <scope>NUCLEOTIDE SEQUENCE</scope>
    <source>
        <strain evidence="4">NSJ-51</strain>
    </source>
</reference>
<dbReference type="PROSITE" id="PS50977">
    <property type="entry name" value="HTH_TETR_2"/>
    <property type="match status" value="1"/>
</dbReference>
<organism evidence="4 5">
    <name type="scientific">Lawsonibacter hominis</name>
    <dbReference type="NCBI Taxonomy" id="2763053"/>
    <lineage>
        <taxon>Bacteria</taxon>
        <taxon>Bacillati</taxon>
        <taxon>Bacillota</taxon>
        <taxon>Clostridia</taxon>
        <taxon>Eubacteriales</taxon>
        <taxon>Oscillospiraceae</taxon>
        <taxon>Lawsonibacter</taxon>
    </lineage>
</organism>
<dbReference type="PANTHER" id="PTHR43479:SF7">
    <property type="entry name" value="TETR-FAMILY TRANSCRIPTIONAL REGULATOR"/>
    <property type="match status" value="1"/>
</dbReference>
<dbReference type="InterPro" id="IPR001647">
    <property type="entry name" value="HTH_TetR"/>
</dbReference>
<dbReference type="Pfam" id="PF14278">
    <property type="entry name" value="TetR_C_8"/>
    <property type="match status" value="1"/>
</dbReference>
<dbReference type="Proteomes" id="UP000661435">
    <property type="component" value="Unassembled WGS sequence"/>
</dbReference>
<dbReference type="EMBL" id="JACOPP010000002">
    <property type="protein sequence ID" value="MBC5732604.1"/>
    <property type="molecule type" value="Genomic_DNA"/>
</dbReference>
<keyword evidence="1 2" id="KW-0238">DNA-binding</keyword>
<comment type="caution">
    <text evidence="4">The sequence shown here is derived from an EMBL/GenBank/DDBJ whole genome shotgun (WGS) entry which is preliminary data.</text>
</comment>
<dbReference type="AlphaFoldDB" id="A0A8J6M9L3"/>
<name>A0A8J6M9L3_9FIRM</name>
<dbReference type="GO" id="GO:0003677">
    <property type="term" value="F:DNA binding"/>
    <property type="evidence" value="ECO:0007669"/>
    <property type="project" value="UniProtKB-UniRule"/>
</dbReference>
<feature type="DNA-binding region" description="H-T-H motif" evidence="2">
    <location>
        <begin position="34"/>
        <end position="53"/>
    </location>
</feature>
<accession>A0A8J6M9L3</accession>